<evidence type="ECO:0000313" key="2">
    <source>
        <dbReference type="EMBL" id="TDT17276.1"/>
    </source>
</evidence>
<dbReference type="OrthoDB" id="5149475at2"/>
<organism evidence="2 3">
    <name type="scientific">Ilumatobacter fluminis</name>
    <dbReference type="NCBI Taxonomy" id="467091"/>
    <lineage>
        <taxon>Bacteria</taxon>
        <taxon>Bacillati</taxon>
        <taxon>Actinomycetota</taxon>
        <taxon>Acidimicrobiia</taxon>
        <taxon>Acidimicrobiales</taxon>
        <taxon>Ilumatobacteraceae</taxon>
        <taxon>Ilumatobacter</taxon>
    </lineage>
</organism>
<sequence length="569" mass="59872">MRATRVLATIAIAALGLGVSTAGASGQASEPERITEAAPRSQRVAVFADSVGLGARSAIPAAFPADWEVNVDGQPARFVEQLENDFVKYRLAVSPQWFGDHVVIAGGYNYPYWDPERFDRSIDSIIGTLTAAGVKHVYWVTLREIDPQYISGAAWRQVQPYYWYFPTVNDHLERALDRHANLTLIDWAAAANRPGITYDAIHLNTTGAALYSSLIKSAVDSTATTVADGSTTRIRVPDADGAVAATVNLTTTHPRRSGHLGVHRCDEPAPTTSVHNYSRGQVVAHTALAPLDANGEFCLTTLTQTNLVVDVTGTFASDAGFNAVGPTRWHDTRTAGAPLGGGETLRLDVDDVRSAAGFTGDPDAVAINVTSVAGTDFGHITVTPCGVDADHSNVNFAGAAATPNLVVVAPDADGEICLRSTTTTHVVVDLFGIFDEASGVVVDLPRRLFDSRDDLDGTKVAAGSTVEIDLGPELGETAGGAIVNLTGVGAEAAGHFTAYPCTADRPTASNLNLGVGEVVANAAFLTPDADGLLCVSTHSRSHVVVDLLGEVGDVFEGHTAQRVLDTRQR</sequence>
<proteinExistence type="predicted"/>
<reference evidence="2 3" key="1">
    <citation type="submission" date="2019-03" db="EMBL/GenBank/DDBJ databases">
        <title>Sequencing the genomes of 1000 actinobacteria strains.</title>
        <authorList>
            <person name="Klenk H.-P."/>
        </authorList>
    </citation>
    <scope>NUCLEOTIDE SEQUENCE [LARGE SCALE GENOMIC DNA]</scope>
    <source>
        <strain evidence="2 3">DSM 18936</strain>
    </source>
</reference>
<keyword evidence="1" id="KW-0732">Signal</keyword>
<dbReference type="RefSeq" id="WP_133869573.1">
    <property type="nucleotide sequence ID" value="NZ_SOAU01000001.1"/>
</dbReference>
<keyword evidence="3" id="KW-1185">Reference proteome</keyword>
<comment type="caution">
    <text evidence="2">The sequence shown here is derived from an EMBL/GenBank/DDBJ whole genome shotgun (WGS) entry which is preliminary data.</text>
</comment>
<dbReference type="Gene3D" id="3.40.50.1110">
    <property type="entry name" value="SGNH hydrolase"/>
    <property type="match status" value="1"/>
</dbReference>
<feature type="chain" id="PRO_5020430597" description="SGNH hydrolase-type esterase domain-containing protein" evidence="1">
    <location>
        <begin position="25"/>
        <end position="569"/>
    </location>
</feature>
<accession>A0A4R7I3N4</accession>
<gene>
    <name evidence="2" type="ORF">BDK89_2884</name>
</gene>
<evidence type="ECO:0000256" key="1">
    <source>
        <dbReference type="SAM" id="SignalP"/>
    </source>
</evidence>
<evidence type="ECO:0008006" key="4">
    <source>
        <dbReference type="Google" id="ProtNLM"/>
    </source>
</evidence>
<feature type="signal peptide" evidence="1">
    <location>
        <begin position="1"/>
        <end position="24"/>
    </location>
</feature>
<name>A0A4R7I3N4_9ACTN</name>
<dbReference type="EMBL" id="SOAU01000001">
    <property type="protein sequence ID" value="TDT17276.1"/>
    <property type="molecule type" value="Genomic_DNA"/>
</dbReference>
<protein>
    <recommendedName>
        <fullName evidence="4">SGNH hydrolase-type esterase domain-containing protein</fullName>
    </recommendedName>
</protein>
<dbReference type="SUPFAM" id="SSF52266">
    <property type="entry name" value="SGNH hydrolase"/>
    <property type="match status" value="1"/>
</dbReference>
<evidence type="ECO:0000313" key="3">
    <source>
        <dbReference type="Proteomes" id="UP000294558"/>
    </source>
</evidence>
<dbReference type="Proteomes" id="UP000294558">
    <property type="component" value="Unassembled WGS sequence"/>
</dbReference>
<dbReference type="AlphaFoldDB" id="A0A4R7I3N4"/>
<dbReference type="InterPro" id="IPR036514">
    <property type="entry name" value="SGNH_hydro_sf"/>
</dbReference>